<name>A0A418T208_9RHOB</name>
<keyword evidence="3" id="KW-0067">ATP-binding</keyword>
<gene>
    <name evidence="6" type="ORF">D3P04_05505</name>
</gene>
<dbReference type="InterPro" id="IPR018145">
    <property type="entry name" value="CagE_TrbE_VirB_cntrl_dom"/>
</dbReference>
<dbReference type="RefSeq" id="WP_119746737.1">
    <property type="nucleotide sequence ID" value="NZ_QZCG01000003.1"/>
</dbReference>
<dbReference type="OrthoDB" id="9816422at2"/>
<dbReference type="PANTHER" id="PTHR30121">
    <property type="entry name" value="UNCHARACTERIZED PROTEIN YJGR-RELATED"/>
    <property type="match status" value="1"/>
</dbReference>
<comment type="similarity">
    <text evidence="1">Belongs to the TrbE/VirB4 family.</text>
</comment>
<dbReference type="SMART" id="SM00382">
    <property type="entry name" value="AAA"/>
    <property type="match status" value="1"/>
</dbReference>
<dbReference type="InterPro" id="IPR027417">
    <property type="entry name" value="P-loop_NTPase"/>
</dbReference>
<dbReference type="SUPFAM" id="SSF52540">
    <property type="entry name" value="P-loop containing nucleoside triphosphate hydrolases"/>
    <property type="match status" value="1"/>
</dbReference>
<dbReference type="GO" id="GO:0005524">
    <property type="term" value="F:ATP binding"/>
    <property type="evidence" value="ECO:0007669"/>
    <property type="project" value="UniProtKB-KW"/>
</dbReference>
<evidence type="ECO:0000313" key="7">
    <source>
        <dbReference type="Proteomes" id="UP000284202"/>
    </source>
</evidence>
<evidence type="ECO:0000256" key="1">
    <source>
        <dbReference type="ARBA" id="ARBA00006512"/>
    </source>
</evidence>
<feature type="region of interest" description="Disordered" evidence="4">
    <location>
        <begin position="810"/>
        <end position="854"/>
    </location>
</feature>
<keyword evidence="7" id="KW-1185">Reference proteome</keyword>
<dbReference type="Gene3D" id="3.40.50.300">
    <property type="entry name" value="P-loop containing nucleotide triphosphate hydrolases"/>
    <property type="match status" value="2"/>
</dbReference>
<reference evidence="7" key="1">
    <citation type="submission" date="2018-09" db="EMBL/GenBank/DDBJ databases">
        <title>Acidovorax cavernicola nov. sp. isolated from Gruta de las Maravillas (Aracena, Spain).</title>
        <authorList>
            <person name="Jurado V."/>
            <person name="Gutierrez-Patricio S."/>
            <person name="Gonzalez-Pimentel J.L."/>
            <person name="Miller A.Z."/>
            <person name="Laiz L."/>
            <person name="Saiz-Jimenez C."/>
        </authorList>
    </citation>
    <scope>NUCLEOTIDE SEQUENCE [LARGE SCALE GENOMIC DNA]</scope>
    <source>
        <strain evidence="7">1011MAR3C25</strain>
    </source>
</reference>
<keyword evidence="2" id="KW-0547">Nucleotide-binding</keyword>
<dbReference type="NCBIfam" id="NF010447">
    <property type="entry name" value="PRK13873.1"/>
    <property type="match status" value="1"/>
</dbReference>
<dbReference type="InterPro" id="IPR003593">
    <property type="entry name" value="AAA+_ATPase"/>
</dbReference>
<proteinExistence type="inferred from homology"/>
<dbReference type="AlphaFoldDB" id="A0A418T208"/>
<evidence type="ECO:0000256" key="2">
    <source>
        <dbReference type="ARBA" id="ARBA00022741"/>
    </source>
</evidence>
<feature type="compositionally biased region" description="Acidic residues" evidence="4">
    <location>
        <begin position="842"/>
        <end position="854"/>
    </location>
</feature>
<dbReference type="Pfam" id="PF03135">
    <property type="entry name" value="CagE_TrbE_VirB"/>
    <property type="match status" value="1"/>
</dbReference>
<evidence type="ECO:0000256" key="3">
    <source>
        <dbReference type="ARBA" id="ARBA00022840"/>
    </source>
</evidence>
<dbReference type="InterPro" id="IPR051162">
    <property type="entry name" value="T4SS_component"/>
</dbReference>
<evidence type="ECO:0000256" key="4">
    <source>
        <dbReference type="SAM" id="MobiDB-lite"/>
    </source>
</evidence>
<evidence type="ECO:0000313" key="6">
    <source>
        <dbReference type="EMBL" id="RJE87203.1"/>
    </source>
</evidence>
<evidence type="ECO:0000259" key="5">
    <source>
        <dbReference type="SMART" id="SM00382"/>
    </source>
</evidence>
<organism evidence="6 7">
    <name type="scientific">Paracoccus onubensis</name>
    <dbReference type="NCBI Taxonomy" id="1675788"/>
    <lineage>
        <taxon>Bacteria</taxon>
        <taxon>Pseudomonadati</taxon>
        <taxon>Pseudomonadota</taxon>
        <taxon>Alphaproteobacteria</taxon>
        <taxon>Rhodobacterales</taxon>
        <taxon>Paracoccaceae</taxon>
        <taxon>Paracoccus</taxon>
    </lineage>
</organism>
<feature type="domain" description="AAA+ ATPase" evidence="5">
    <location>
        <begin position="440"/>
        <end position="705"/>
    </location>
</feature>
<protein>
    <submittedName>
        <fullName evidence="6">Conjugal transfer protein TrbE</fullName>
    </submittedName>
</protein>
<dbReference type="CDD" id="cd01127">
    <property type="entry name" value="TrwB_TraG_TraD_VirD4"/>
    <property type="match status" value="1"/>
</dbReference>
<sequence>MMNLAEYRRHATRLADYLPWAALVGQGVVLNKDGSFQRTARFRGPDLDSAVAAELVAAAGRINNAFRRLGSGWAIFVEAQRSAAASYPDSMFPDAASALLDAERKAGFEEDSAHFDSRYYLTFLWLPPAEDAARAESWLYEGRESSGVNPWELLRGFQDRSSRVLALLDGFMPECRWLDDGETLTYLHSTISTNRQRVRIPEVPMHLDALLADQPLVGGLEPRLGGHHLRVLTITGFPGATTPGILDDLNRLAFPYRWSARAILMDKTDATRLLTKIRRQWFAKRKSIAAILKEVMTNEQSTLVDSDAANKAADADMALQELGADSAGMAYVTASVTVWDEDANRADEKLRLAEKLIQGRDFTAMPETVNAVDAWLGSLPGHAYANIRQPPISTLNLAHMIPLSAVWAGEGRDAHLDDVPVFYARTEGATPFRFSLHVGDVGHTLVVGPTGAGKSVLLALMALQFRRYERSQVFAFDFGGSIRAAALAMGGDWHDLGGGLTESEEASISLQPLARISEPHERAWAADWLTAILMREGIPIAPEVKEHLWTALTSLASAPVSERTLTGLVVLLQANDLKQALRPYCIGGAYGRLLDAEFEYLGSSDVQAFEIEGLVGTGAAPAVLSYLFHRIGDRLDGRPTLLIIDEGWLALDDEGFADQLREWLKTLRKKNASVIFATQSLSDIDSSVIAPAIIESCPTRLLLPNERAIEPQILRVYRRFGLNERQIEILARATPKRDYYCQSRRGNRLFELGLSEVGLALCAASSKSDQTLISGILAEHGREGFLAAWLMVRGVEWAADLIPDLTNLAPAEPEAETGPLSDDAGVPEKDEAIPAQSNADFAGEEDTNDEEINR</sequence>
<dbReference type="Pfam" id="PF19044">
    <property type="entry name" value="P-loop_TraG"/>
    <property type="match status" value="1"/>
</dbReference>
<dbReference type="EMBL" id="QZCG01000003">
    <property type="protein sequence ID" value="RJE87203.1"/>
    <property type="molecule type" value="Genomic_DNA"/>
</dbReference>
<dbReference type="PANTHER" id="PTHR30121:SF12">
    <property type="entry name" value="TYPE IV SECRETION SYSTEM PROTEIN CAGE"/>
    <property type="match status" value="1"/>
</dbReference>
<dbReference type="InterPro" id="IPR043964">
    <property type="entry name" value="P-loop_TraG"/>
</dbReference>
<accession>A0A418T208</accession>
<comment type="caution">
    <text evidence="6">The sequence shown here is derived from an EMBL/GenBank/DDBJ whole genome shotgun (WGS) entry which is preliminary data.</text>
</comment>
<dbReference type="Proteomes" id="UP000284202">
    <property type="component" value="Unassembled WGS sequence"/>
</dbReference>